<dbReference type="Pfam" id="PF00534">
    <property type="entry name" value="Glycos_transf_1"/>
    <property type="match status" value="1"/>
</dbReference>
<dbReference type="Gene3D" id="3.40.50.2000">
    <property type="entry name" value="Glycogen Phosphorylase B"/>
    <property type="match status" value="1"/>
</dbReference>
<organism evidence="3 4">
    <name type="scientific">Saccharibacter floricola DSM 15669</name>
    <dbReference type="NCBI Taxonomy" id="1123227"/>
    <lineage>
        <taxon>Bacteria</taxon>
        <taxon>Pseudomonadati</taxon>
        <taxon>Pseudomonadota</taxon>
        <taxon>Alphaproteobacteria</taxon>
        <taxon>Acetobacterales</taxon>
        <taxon>Acetobacteraceae</taxon>
        <taxon>Saccharibacter</taxon>
    </lineage>
</organism>
<gene>
    <name evidence="3" type="ORF">AA15669_0936</name>
</gene>
<dbReference type="PANTHER" id="PTHR46401:SF2">
    <property type="entry name" value="GLYCOSYLTRANSFERASE WBBK-RELATED"/>
    <property type="match status" value="1"/>
</dbReference>
<accession>A0ABQ0NYA8</accession>
<feature type="domain" description="Glycosyl transferase family 1" evidence="2">
    <location>
        <begin position="90"/>
        <end position="222"/>
    </location>
</feature>
<dbReference type="SUPFAM" id="SSF53756">
    <property type="entry name" value="UDP-Glycosyltransferase/glycogen phosphorylase"/>
    <property type="match status" value="1"/>
</dbReference>
<evidence type="ECO:0000259" key="2">
    <source>
        <dbReference type="Pfam" id="PF00534"/>
    </source>
</evidence>
<proteinExistence type="predicted"/>
<protein>
    <submittedName>
        <fullName evidence="3">Glycosyltransferase</fullName>
    </submittedName>
</protein>
<name>A0ABQ0NYA8_9PROT</name>
<keyword evidence="1" id="KW-0808">Transferase</keyword>
<dbReference type="PANTHER" id="PTHR46401">
    <property type="entry name" value="GLYCOSYLTRANSFERASE WBBK-RELATED"/>
    <property type="match status" value="1"/>
</dbReference>
<dbReference type="EMBL" id="BAQD01000011">
    <property type="protein sequence ID" value="GBQ06428.1"/>
    <property type="molecule type" value="Genomic_DNA"/>
</dbReference>
<evidence type="ECO:0000313" key="3">
    <source>
        <dbReference type="EMBL" id="GBQ06428.1"/>
    </source>
</evidence>
<evidence type="ECO:0000313" key="4">
    <source>
        <dbReference type="Proteomes" id="UP001062901"/>
    </source>
</evidence>
<evidence type="ECO:0000256" key="1">
    <source>
        <dbReference type="ARBA" id="ARBA00022679"/>
    </source>
</evidence>
<keyword evidence="4" id="KW-1185">Reference proteome</keyword>
<dbReference type="CDD" id="cd03809">
    <property type="entry name" value="GT4_MtfB-like"/>
    <property type="match status" value="1"/>
</dbReference>
<reference evidence="3" key="1">
    <citation type="submission" date="2013-04" db="EMBL/GenBank/DDBJ databases">
        <title>The genome sequencing project of 58 acetic acid bacteria.</title>
        <authorList>
            <person name="Okamoto-Kainuma A."/>
            <person name="Ishikawa M."/>
            <person name="Umino S."/>
            <person name="Koizumi Y."/>
            <person name="Shiwa Y."/>
            <person name="Yoshikawa H."/>
            <person name="Matsutani M."/>
            <person name="Matsushita K."/>
        </authorList>
    </citation>
    <scope>NUCLEOTIDE SEQUENCE</scope>
    <source>
        <strain evidence="3">DSM 15669</strain>
    </source>
</reference>
<dbReference type="InterPro" id="IPR001296">
    <property type="entry name" value="Glyco_trans_1"/>
</dbReference>
<sequence>MEGCINIVTVHDLIPITHPHLTGINTQRFIALLQALIEKNVHFVTVSETVRQQMLSHFALSPERVTTLYQSVSFDDATRQAIKKAPQIAPSDSFLVYGRVEKRKNIERILEAHARSQTKTPLVIIGPDGDDHPDCTPRGPTSQVIRLPWSDRLSLLRTLSEAKALLFPSLAEGFGLPIIEAMALNVPVITSRGGVTEEIAGDAALLVDPYDVSDITKNIVSIDNINDREITIIKKEGKKNYYKFKYTKYCCFLNKLS</sequence>
<comment type="caution">
    <text evidence="3">The sequence shown here is derived from an EMBL/GenBank/DDBJ whole genome shotgun (WGS) entry which is preliminary data.</text>
</comment>
<dbReference type="Proteomes" id="UP001062901">
    <property type="component" value="Unassembled WGS sequence"/>
</dbReference>